<dbReference type="SUPFAM" id="SSF48264">
    <property type="entry name" value="Cytochrome P450"/>
    <property type="match status" value="1"/>
</dbReference>
<reference evidence="8 9" key="1">
    <citation type="submission" date="2017-12" db="EMBL/GenBank/DDBJ databases">
        <title>Anaerobic carbon monoxide metabolism by Pleomorphomonas carboxyditropha sp. nov., a new mesophilic hydrogenogenic carboxidotroph.</title>
        <authorList>
            <person name="Esquivel-Elizondo S."/>
            <person name="Krajmalnik-Brown R."/>
        </authorList>
    </citation>
    <scope>NUCLEOTIDE SEQUENCE [LARGE SCALE GENOMIC DNA]</scope>
    <source>
        <strain evidence="8 9">R5-392</strain>
    </source>
</reference>
<dbReference type="OrthoDB" id="9764248at2"/>
<dbReference type="GO" id="GO:0004497">
    <property type="term" value="F:monooxygenase activity"/>
    <property type="evidence" value="ECO:0007669"/>
    <property type="project" value="UniProtKB-KW"/>
</dbReference>
<comment type="caution">
    <text evidence="8">The sequence shown here is derived from an EMBL/GenBank/DDBJ whole genome shotgun (WGS) entry which is preliminary data.</text>
</comment>
<dbReference type="PANTHER" id="PTHR24291:SF50">
    <property type="entry name" value="BIFUNCTIONAL ALBAFLAVENONE MONOOXYGENASE_TERPENE SYNTHASE"/>
    <property type="match status" value="1"/>
</dbReference>
<gene>
    <name evidence="8" type="ORF">CXZ10_15090</name>
</gene>
<dbReference type="Pfam" id="PF00067">
    <property type="entry name" value="p450"/>
    <property type="match status" value="1"/>
</dbReference>
<dbReference type="GO" id="GO:0016705">
    <property type="term" value="F:oxidoreductase activity, acting on paired donors, with incorporation or reduction of molecular oxygen"/>
    <property type="evidence" value="ECO:0007669"/>
    <property type="project" value="InterPro"/>
</dbReference>
<evidence type="ECO:0000256" key="7">
    <source>
        <dbReference type="SAM" id="MobiDB-lite"/>
    </source>
</evidence>
<keyword evidence="4" id="KW-0560">Oxidoreductase</keyword>
<dbReference type="RefSeq" id="WP_101290184.1">
    <property type="nucleotide sequence ID" value="NZ_FOUQ01000008.1"/>
</dbReference>
<dbReference type="InterPro" id="IPR001128">
    <property type="entry name" value="Cyt_P450"/>
</dbReference>
<keyword evidence="6" id="KW-0503">Monooxygenase</keyword>
<dbReference type="AlphaFoldDB" id="A0A1I4UNG4"/>
<evidence type="ECO:0000313" key="9">
    <source>
        <dbReference type="Proteomes" id="UP000233491"/>
    </source>
</evidence>
<dbReference type="Gene3D" id="1.10.630.10">
    <property type="entry name" value="Cytochrome P450"/>
    <property type="match status" value="1"/>
</dbReference>
<keyword evidence="2" id="KW-0349">Heme</keyword>
<evidence type="ECO:0000256" key="5">
    <source>
        <dbReference type="ARBA" id="ARBA00023004"/>
    </source>
</evidence>
<keyword evidence="9" id="KW-1185">Reference proteome</keyword>
<protein>
    <submittedName>
        <fullName evidence="8">Cytochrome P450</fullName>
    </submittedName>
</protein>
<dbReference type="GO" id="GO:0020037">
    <property type="term" value="F:heme binding"/>
    <property type="evidence" value="ECO:0007669"/>
    <property type="project" value="InterPro"/>
</dbReference>
<evidence type="ECO:0000256" key="1">
    <source>
        <dbReference type="ARBA" id="ARBA00010617"/>
    </source>
</evidence>
<feature type="region of interest" description="Disordered" evidence="7">
    <location>
        <begin position="1"/>
        <end position="30"/>
    </location>
</feature>
<evidence type="ECO:0000256" key="4">
    <source>
        <dbReference type="ARBA" id="ARBA00023002"/>
    </source>
</evidence>
<feature type="compositionally biased region" description="Basic and acidic residues" evidence="7">
    <location>
        <begin position="1"/>
        <end position="20"/>
    </location>
</feature>
<dbReference type="InterPro" id="IPR050196">
    <property type="entry name" value="Cytochrome_P450_Monoox"/>
</dbReference>
<accession>A0A1I4UNG4</accession>
<evidence type="ECO:0000256" key="2">
    <source>
        <dbReference type="ARBA" id="ARBA00022617"/>
    </source>
</evidence>
<evidence type="ECO:0000256" key="3">
    <source>
        <dbReference type="ARBA" id="ARBA00022723"/>
    </source>
</evidence>
<dbReference type="PANTHER" id="PTHR24291">
    <property type="entry name" value="CYTOCHROME P450 FAMILY 4"/>
    <property type="match status" value="1"/>
</dbReference>
<comment type="similarity">
    <text evidence="1">Belongs to the cytochrome P450 family.</text>
</comment>
<keyword evidence="5" id="KW-0408">Iron</keyword>
<dbReference type="EMBL" id="PJNW01000012">
    <property type="protein sequence ID" value="PKR88342.1"/>
    <property type="molecule type" value="Genomic_DNA"/>
</dbReference>
<proteinExistence type="inferred from homology"/>
<dbReference type="Proteomes" id="UP000233491">
    <property type="component" value="Unassembled WGS sequence"/>
</dbReference>
<keyword evidence="3" id="KW-0479">Metal-binding</keyword>
<dbReference type="InterPro" id="IPR036396">
    <property type="entry name" value="Cyt_P450_sf"/>
</dbReference>
<dbReference type="GO" id="GO:0005506">
    <property type="term" value="F:iron ion binding"/>
    <property type="evidence" value="ECO:0007669"/>
    <property type="project" value="InterPro"/>
</dbReference>
<name>A0A1I4UNG4_9HYPH</name>
<organism evidence="8 9">
    <name type="scientific">Pleomorphomonas diazotrophica</name>
    <dbReference type="NCBI Taxonomy" id="1166257"/>
    <lineage>
        <taxon>Bacteria</taxon>
        <taxon>Pseudomonadati</taxon>
        <taxon>Pseudomonadota</taxon>
        <taxon>Alphaproteobacteria</taxon>
        <taxon>Hyphomicrobiales</taxon>
        <taxon>Pleomorphomonadaceae</taxon>
        <taxon>Pleomorphomonas</taxon>
    </lineage>
</organism>
<sequence length="473" mass="52186">MARSDKERNTVRDGADHEQGGEAMPAGRDAVPSIAPLPRMSFAHSAGFWLKVALPTFLKGLIIRRPWAEAMAERFDLDSRAVRYMEKLHRAYQGRSVLVRNPIRPQAVLFSGDDVKAVLAGTPQPFTPASDEKRAALSHFGPKLSLISRGADRPPRRELNERVLETSASVHSHAEIFRTIVAIEMNAVLTRAAEKGALDWPIFAEGWFRMVRSIVLGPSARDDVAVSRLMARLRGRANWAFMMPRDEEARNELLSRLQVYVNAAEPGSLAALAAAMPASGAATHQMTQWLFAFDPAGMTTFRALALVAPNREALWQSMEEVLGERRDLGFLRASVLETLRLYPTTPAILRQTTQPVLLASGALRKGTGALIYAPFFHRASSVEAADRFQPARWIGRDAEDLLPFVPFSAGDAVCPAKNLVPLLAAEALRALLSNHRFFILEPGWLKSDRPLKGTLNHFAIRLGLEPLHPPGPE</sequence>
<evidence type="ECO:0000313" key="8">
    <source>
        <dbReference type="EMBL" id="PKR88342.1"/>
    </source>
</evidence>
<evidence type="ECO:0000256" key="6">
    <source>
        <dbReference type="ARBA" id="ARBA00023033"/>
    </source>
</evidence>